<feature type="region of interest" description="Disordered" evidence="1">
    <location>
        <begin position="100"/>
        <end position="147"/>
    </location>
</feature>
<dbReference type="WBParaSite" id="PSAMB.scaffold180size68608.g2971.t1">
    <property type="protein sequence ID" value="PSAMB.scaffold180size68608.g2971.t1"/>
    <property type="gene ID" value="PSAMB.scaffold180size68608.g2971"/>
</dbReference>
<evidence type="ECO:0000313" key="2">
    <source>
        <dbReference type="Proteomes" id="UP000887566"/>
    </source>
</evidence>
<protein>
    <submittedName>
        <fullName evidence="3">Uncharacterized protein</fullName>
    </submittedName>
</protein>
<evidence type="ECO:0000313" key="3">
    <source>
        <dbReference type="WBParaSite" id="PSAMB.scaffold180size68608.g2971.t1"/>
    </source>
</evidence>
<evidence type="ECO:0000256" key="1">
    <source>
        <dbReference type="SAM" id="MobiDB-lite"/>
    </source>
</evidence>
<keyword evidence="2" id="KW-1185">Reference proteome</keyword>
<reference evidence="3" key="1">
    <citation type="submission" date="2022-11" db="UniProtKB">
        <authorList>
            <consortium name="WormBaseParasite"/>
        </authorList>
    </citation>
    <scope>IDENTIFICATION</scope>
</reference>
<proteinExistence type="predicted"/>
<name>A0A914VDB0_9BILA</name>
<accession>A0A914VDB0</accession>
<organism evidence="2 3">
    <name type="scientific">Plectus sambesii</name>
    <dbReference type="NCBI Taxonomy" id="2011161"/>
    <lineage>
        <taxon>Eukaryota</taxon>
        <taxon>Metazoa</taxon>
        <taxon>Ecdysozoa</taxon>
        <taxon>Nematoda</taxon>
        <taxon>Chromadorea</taxon>
        <taxon>Plectida</taxon>
        <taxon>Plectina</taxon>
        <taxon>Plectoidea</taxon>
        <taxon>Plectidae</taxon>
        <taxon>Plectus</taxon>
    </lineage>
</organism>
<dbReference type="AlphaFoldDB" id="A0A914VDB0"/>
<sequence>MIYSMLRTSTLRSRSVYNAAIRGIAAKANTRPGCCGGSCAGCGEKKKQRPVLAPRGESAPSRARPIDFYERFRLHFSSNMSCHAVREKPKCTKAAAKTTKLCDQQNKGNEKLESTSHSAQKTSNRKERIAPVQKKNPPRGFMWLKKRTPGTILAASPLLERSDNA</sequence>
<dbReference type="Proteomes" id="UP000887566">
    <property type="component" value="Unplaced"/>
</dbReference>